<dbReference type="HOGENOM" id="CLU_109915_1_0_1"/>
<keyword evidence="8" id="KW-1185">Reference proteome</keyword>
<evidence type="ECO:0000256" key="4">
    <source>
        <dbReference type="ARBA" id="ARBA00023136"/>
    </source>
</evidence>
<dbReference type="PANTHER" id="PTHR37451">
    <property type="entry name" value="MARVEL DOMAIN"/>
    <property type="match status" value="1"/>
</dbReference>
<accession>A0A0D2JJK0</accession>
<feature type="domain" description="MARVEL" evidence="6">
    <location>
        <begin position="4"/>
        <end position="124"/>
    </location>
</feature>
<organism evidence="7 8">
    <name type="scientific">Rhinocladiella mackenziei CBS 650.93</name>
    <dbReference type="NCBI Taxonomy" id="1442369"/>
    <lineage>
        <taxon>Eukaryota</taxon>
        <taxon>Fungi</taxon>
        <taxon>Dikarya</taxon>
        <taxon>Ascomycota</taxon>
        <taxon>Pezizomycotina</taxon>
        <taxon>Eurotiomycetes</taxon>
        <taxon>Chaetothyriomycetidae</taxon>
        <taxon>Chaetothyriales</taxon>
        <taxon>Herpotrichiellaceae</taxon>
        <taxon>Rhinocladiella</taxon>
    </lineage>
</organism>
<feature type="transmembrane region" description="Helical" evidence="5">
    <location>
        <begin position="43"/>
        <end position="64"/>
    </location>
</feature>
<keyword evidence="4 5" id="KW-0472">Membrane</keyword>
<dbReference type="Pfam" id="PF01284">
    <property type="entry name" value="MARVEL"/>
    <property type="match status" value="1"/>
</dbReference>
<proteinExistence type="predicted"/>
<dbReference type="GO" id="GO:0016020">
    <property type="term" value="C:membrane"/>
    <property type="evidence" value="ECO:0007669"/>
    <property type="project" value="UniProtKB-SubCell"/>
</dbReference>
<dbReference type="OrthoDB" id="2117453at2759"/>
<evidence type="ECO:0000256" key="2">
    <source>
        <dbReference type="ARBA" id="ARBA00022692"/>
    </source>
</evidence>
<feature type="transmembrane region" description="Helical" evidence="5">
    <location>
        <begin position="76"/>
        <end position="95"/>
    </location>
</feature>
<evidence type="ECO:0000259" key="6">
    <source>
        <dbReference type="Pfam" id="PF01284"/>
    </source>
</evidence>
<dbReference type="Proteomes" id="UP000053617">
    <property type="component" value="Unassembled WGS sequence"/>
</dbReference>
<evidence type="ECO:0000313" key="7">
    <source>
        <dbReference type="EMBL" id="KIX09605.1"/>
    </source>
</evidence>
<protein>
    <submittedName>
        <fullName evidence="7">Rhinocladiella mackenziei CBS 650.93 unplaced genomic scaffold supercont1.1, whole genome shotgun sequence</fullName>
    </submittedName>
</protein>
<sequence length="125" mass="13218">MFINPVLVLRVLQGVLAFIAMALGASVANVLNTHDPPVDVPGGVIFFVFTAVFTMLVTVPYTILTPRYFPILAHPYAMLAAESITCIFWLAGFAANANLVGKSSICDLGACEGARGSVVLGVFEL</sequence>
<dbReference type="VEuPathDB" id="FungiDB:Z518_00685"/>
<evidence type="ECO:0000256" key="1">
    <source>
        <dbReference type="ARBA" id="ARBA00004141"/>
    </source>
</evidence>
<evidence type="ECO:0000256" key="5">
    <source>
        <dbReference type="SAM" id="Phobius"/>
    </source>
</evidence>
<dbReference type="InterPro" id="IPR008253">
    <property type="entry name" value="Marvel"/>
</dbReference>
<dbReference type="STRING" id="1442369.A0A0D2JJK0"/>
<dbReference type="EMBL" id="KN847475">
    <property type="protein sequence ID" value="KIX09605.1"/>
    <property type="molecule type" value="Genomic_DNA"/>
</dbReference>
<dbReference type="RefSeq" id="XP_013276741.1">
    <property type="nucleotide sequence ID" value="XM_013421287.1"/>
</dbReference>
<dbReference type="PANTHER" id="PTHR37451:SF1">
    <property type="entry name" value="MARVEL DOMAIN-CONTAINING PROTEIN"/>
    <property type="match status" value="1"/>
</dbReference>
<gene>
    <name evidence="7" type="ORF">Z518_00685</name>
</gene>
<keyword evidence="2 5" id="KW-0812">Transmembrane</keyword>
<evidence type="ECO:0000313" key="8">
    <source>
        <dbReference type="Proteomes" id="UP000053617"/>
    </source>
</evidence>
<keyword evidence="3 5" id="KW-1133">Transmembrane helix</keyword>
<comment type="subcellular location">
    <subcellularLocation>
        <location evidence="1">Membrane</location>
        <topology evidence="1">Multi-pass membrane protein</topology>
    </subcellularLocation>
</comment>
<evidence type="ECO:0000256" key="3">
    <source>
        <dbReference type="ARBA" id="ARBA00022989"/>
    </source>
</evidence>
<reference evidence="7 8" key="1">
    <citation type="submission" date="2015-01" db="EMBL/GenBank/DDBJ databases">
        <title>The Genome Sequence of Rhinocladiella mackenzie CBS 650.93.</title>
        <authorList>
            <consortium name="The Broad Institute Genomics Platform"/>
            <person name="Cuomo C."/>
            <person name="de Hoog S."/>
            <person name="Gorbushina A."/>
            <person name="Stielow B."/>
            <person name="Teixiera M."/>
            <person name="Abouelleil A."/>
            <person name="Chapman S.B."/>
            <person name="Priest M."/>
            <person name="Young S.K."/>
            <person name="Wortman J."/>
            <person name="Nusbaum C."/>
            <person name="Birren B."/>
        </authorList>
    </citation>
    <scope>NUCLEOTIDE SEQUENCE [LARGE SCALE GENOMIC DNA]</scope>
    <source>
        <strain evidence="7 8">CBS 650.93</strain>
    </source>
</reference>
<dbReference type="GeneID" id="25288756"/>
<dbReference type="AlphaFoldDB" id="A0A0D2JJK0"/>
<feature type="transmembrane region" description="Helical" evidence="5">
    <location>
        <begin position="7"/>
        <end position="31"/>
    </location>
</feature>
<name>A0A0D2JJK0_9EURO</name>